<evidence type="ECO:0000259" key="5">
    <source>
        <dbReference type="PROSITE" id="PS50893"/>
    </source>
</evidence>
<dbReference type="SUPFAM" id="SSF50331">
    <property type="entry name" value="MOP-like"/>
    <property type="match status" value="1"/>
</dbReference>
<evidence type="ECO:0000256" key="3">
    <source>
        <dbReference type="ARBA" id="ARBA00022741"/>
    </source>
</evidence>
<evidence type="ECO:0000256" key="2">
    <source>
        <dbReference type="ARBA" id="ARBA00022448"/>
    </source>
</evidence>
<dbReference type="GO" id="GO:0140359">
    <property type="term" value="F:ABC-type transporter activity"/>
    <property type="evidence" value="ECO:0007669"/>
    <property type="project" value="UniProtKB-ARBA"/>
</dbReference>
<protein>
    <submittedName>
        <fullName evidence="6">Sugar ABC transporter ATP-binding protein</fullName>
    </submittedName>
</protein>
<proteinExistence type="inferred from homology"/>
<dbReference type="GO" id="GO:0055052">
    <property type="term" value="C:ATP-binding cassette (ABC) transporter complex, substrate-binding subunit-containing"/>
    <property type="evidence" value="ECO:0007669"/>
    <property type="project" value="TreeGrafter"/>
</dbReference>
<dbReference type="Gene3D" id="2.40.50.100">
    <property type="match status" value="1"/>
</dbReference>
<dbReference type="Proteomes" id="UP000029995">
    <property type="component" value="Unassembled WGS sequence"/>
</dbReference>
<keyword evidence="4 6" id="KW-0067">ATP-binding</keyword>
<dbReference type="AlphaFoldDB" id="A0A0A0D8N9"/>
<dbReference type="EMBL" id="JANX01000095">
    <property type="protein sequence ID" value="KGM34400.1"/>
    <property type="molecule type" value="Genomic_DNA"/>
</dbReference>
<dbReference type="Pfam" id="PF08402">
    <property type="entry name" value="TOBE_2"/>
    <property type="match status" value="1"/>
</dbReference>
<evidence type="ECO:0000313" key="7">
    <source>
        <dbReference type="Proteomes" id="UP000029995"/>
    </source>
</evidence>
<dbReference type="InterPro" id="IPR027417">
    <property type="entry name" value="P-loop_NTPase"/>
</dbReference>
<dbReference type="PANTHER" id="PTHR43875:SF10">
    <property type="entry name" value="BLL2173 PROTEIN"/>
    <property type="match status" value="1"/>
</dbReference>
<evidence type="ECO:0000313" key="6">
    <source>
        <dbReference type="EMBL" id="KGM34400.1"/>
    </source>
</evidence>
<dbReference type="InterPro" id="IPR003439">
    <property type="entry name" value="ABC_transporter-like_ATP-bd"/>
</dbReference>
<organism evidence="6 7">
    <name type="scientific">Inquilinus limosus MP06</name>
    <dbReference type="NCBI Taxonomy" id="1398085"/>
    <lineage>
        <taxon>Bacteria</taxon>
        <taxon>Pseudomonadati</taxon>
        <taxon>Pseudomonadota</taxon>
        <taxon>Alphaproteobacteria</taxon>
        <taxon>Rhodospirillales</taxon>
        <taxon>Rhodospirillaceae</taxon>
        <taxon>Inquilinus</taxon>
    </lineage>
</organism>
<dbReference type="PANTHER" id="PTHR43875">
    <property type="entry name" value="MALTODEXTRIN IMPORT ATP-BINDING PROTEIN MSMX"/>
    <property type="match status" value="1"/>
</dbReference>
<dbReference type="RefSeq" id="WP_034835187.1">
    <property type="nucleotide sequence ID" value="NZ_JANX01000095.1"/>
</dbReference>
<dbReference type="InterPro" id="IPR047641">
    <property type="entry name" value="ABC_transpr_MalK/UgpC-like"/>
</dbReference>
<dbReference type="Gene3D" id="3.40.50.300">
    <property type="entry name" value="P-loop containing nucleotide triphosphate hydrolases"/>
    <property type="match status" value="1"/>
</dbReference>
<comment type="similarity">
    <text evidence="1">Belongs to the ABC transporter superfamily.</text>
</comment>
<dbReference type="SUPFAM" id="SSF52540">
    <property type="entry name" value="P-loop containing nucleoside triphosphate hydrolases"/>
    <property type="match status" value="1"/>
</dbReference>
<dbReference type="GO" id="GO:0016887">
    <property type="term" value="F:ATP hydrolysis activity"/>
    <property type="evidence" value="ECO:0007669"/>
    <property type="project" value="InterPro"/>
</dbReference>
<dbReference type="FunFam" id="3.40.50.300:FF:000042">
    <property type="entry name" value="Maltose/maltodextrin ABC transporter, ATP-binding protein"/>
    <property type="match status" value="1"/>
</dbReference>
<reference evidence="6 7" key="1">
    <citation type="submission" date="2014-01" db="EMBL/GenBank/DDBJ databases">
        <title>Genome sequence determination for a cystic fibrosis isolate, Inquilinus limosus.</title>
        <authorList>
            <person name="Pino M."/>
            <person name="Di Conza J."/>
            <person name="Gutkind G."/>
        </authorList>
    </citation>
    <scope>NUCLEOTIDE SEQUENCE [LARGE SCALE GENOMIC DNA]</scope>
    <source>
        <strain evidence="6 7">MP06</strain>
    </source>
</reference>
<gene>
    <name evidence="6" type="ORF">P409_10405</name>
</gene>
<dbReference type="SMART" id="SM00382">
    <property type="entry name" value="AAA"/>
    <property type="match status" value="1"/>
</dbReference>
<dbReference type="InterPro" id="IPR013611">
    <property type="entry name" value="Transp-assoc_OB_typ2"/>
</dbReference>
<dbReference type="InterPro" id="IPR012340">
    <property type="entry name" value="NA-bd_OB-fold"/>
</dbReference>
<feature type="domain" description="ABC transporter" evidence="5">
    <location>
        <begin position="4"/>
        <end position="234"/>
    </location>
</feature>
<sequence>MSTIEIRGITKAFGPFVAVRDADLSVAAGEVVCLLGPSGCGKTTTLRMIAGLERATAGDIVIAGQRMNELSPQRRNIAMVFQFYALYPALTVGENIAMPLHREGIGKAEIAARVGRVADILHLGDVLDRMPGQVSEGEKQRVAVARAIVRDPNCFLFDEPLSRLDVELRHAMRGQIKAVLSNLSKATVIVTHDQLEALTMADRIAIMRDGLIEQVGSPHEVFARPANVFVASFIGTPQMNLIEAELKGYGNGKATVGFDQQDVDLPANPAVAALGPGRVTVGVRPRAFTVVPRDTAGTIDAVTELIEPMGAETLIHARTRAGGDIRVVVPRDRKVTVGEPLRLVPDPTQTHIFAADGKAVRA</sequence>
<keyword evidence="3" id="KW-0547">Nucleotide-binding</keyword>
<dbReference type="OrthoDB" id="7322824at2"/>
<dbReference type="InterPro" id="IPR008995">
    <property type="entry name" value="Mo/tungstate-bd_C_term_dom"/>
</dbReference>
<keyword evidence="2" id="KW-0813">Transport</keyword>
<name>A0A0A0D8N9_9PROT</name>
<dbReference type="GO" id="GO:0005524">
    <property type="term" value="F:ATP binding"/>
    <property type="evidence" value="ECO:0007669"/>
    <property type="project" value="UniProtKB-KW"/>
</dbReference>
<evidence type="ECO:0000256" key="4">
    <source>
        <dbReference type="ARBA" id="ARBA00022840"/>
    </source>
</evidence>
<dbReference type="Pfam" id="PF00005">
    <property type="entry name" value="ABC_tran"/>
    <property type="match status" value="1"/>
</dbReference>
<accession>A0A0A0D8N9</accession>
<evidence type="ECO:0000256" key="1">
    <source>
        <dbReference type="ARBA" id="ARBA00005417"/>
    </source>
</evidence>
<dbReference type="Gene3D" id="2.40.50.140">
    <property type="entry name" value="Nucleic acid-binding proteins"/>
    <property type="match status" value="1"/>
</dbReference>
<dbReference type="InterPro" id="IPR003593">
    <property type="entry name" value="AAA+_ATPase"/>
</dbReference>
<comment type="caution">
    <text evidence="6">The sequence shown here is derived from an EMBL/GenBank/DDBJ whole genome shotgun (WGS) entry which is preliminary data.</text>
</comment>
<dbReference type="PROSITE" id="PS50893">
    <property type="entry name" value="ABC_TRANSPORTER_2"/>
    <property type="match status" value="1"/>
</dbReference>